<keyword evidence="3" id="KW-1185">Reference proteome</keyword>
<evidence type="ECO:0000313" key="2">
    <source>
        <dbReference type="EMBL" id="KAI3849675.1"/>
    </source>
</evidence>
<dbReference type="InterPro" id="IPR027408">
    <property type="entry name" value="PNPase/RNase_PH_dom_sf"/>
</dbReference>
<dbReference type="SUPFAM" id="SSF55666">
    <property type="entry name" value="Ribonuclease PH domain 2-like"/>
    <property type="match status" value="1"/>
</dbReference>
<dbReference type="Pfam" id="PF03725">
    <property type="entry name" value="RNase_PH_C"/>
    <property type="match status" value="1"/>
</dbReference>
<feature type="domain" description="Exoribonuclease phosphorolytic" evidence="1">
    <location>
        <begin position="4"/>
        <end position="58"/>
    </location>
</feature>
<gene>
    <name evidence="2" type="ORF">MKW98_026589</name>
</gene>
<sequence length="70" mass="7654">MYGLVTSVSVSCVGSNHVLDPITEEESCQDGSLLITAMPSRNEVTQLTPTREWSTPKIYKMTVAGYESTL</sequence>
<comment type="caution">
    <text evidence="2">The sequence shown here is derived from an EMBL/GenBank/DDBJ whole genome shotgun (WGS) entry which is preliminary data.</text>
</comment>
<evidence type="ECO:0000259" key="1">
    <source>
        <dbReference type="Pfam" id="PF03725"/>
    </source>
</evidence>
<evidence type="ECO:0000313" key="3">
    <source>
        <dbReference type="Proteomes" id="UP001202328"/>
    </source>
</evidence>
<dbReference type="InterPro" id="IPR015847">
    <property type="entry name" value="ExoRNase_PH_dom2"/>
</dbReference>
<dbReference type="Gene3D" id="3.30.230.70">
    <property type="entry name" value="GHMP Kinase, N-terminal domain"/>
    <property type="match status" value="1"/>
</dbReference>
<dbReference type="InterPro" id="IPR036345">
    <property type="entry name" value="ExoRNase_PH_dom2_sf"/>
</dbReference>
<reference evidence="2" key="1">
    <citation type="submission" date="2022-04" db="EMBL/GenBank/DDBJ databases">
        <title>A functionally conserved STORR gene fusion in Papaver species that diverged 16.8 million years ago.</title>
        <authorList>
            <person name="Catania T."/>
        </authorList>
    </citation>
    <scope>NUCLEOTIDE SEQUENCE</scope>
    <source>
        <strain evidence="2">S-188037</strain>
    </source>
</reference>
<proteinExistence type="predicted"/>
<dbReference type="EMBL" id="JAJJMB010016078">
    <property type="protein sequence ID" value="KAI3849675.1"/>
    <property type="molecule type" value="Genomic_DNA"/>
</dbReference>
<organism evidence="2 3">
    <name type="scientific">Papaver atlanticum</name>
    <dbReference type="NCBI Taxonomy" id="357466"/>
    <lineage>
        <taxon>Eukaryota</taxon>
        <taxon>Viridiplantae</taxon>
        <taxon>Streptophyta</taxon>
        <taxon>Embryophyta</taxon>
        <taxon>Tracheophyta</taxon>
        <taxon>Spermatophyta</taxon>
        <taxon>Magnoliopsida</taxon>
        <taxon>Ranunculales</taxon>
        <taxon>Papaveraceae</taxon>
        <taxon>Papaveroideae</taxon>
        <taxon>Papaver</taxon>
    </lineage>
</organism>
<dbReference type="AlphaFoldDB" id="A0AAD4RZM2"/>
<protein>
    <recommendedName>
        <fullName evidence="1">Exoribonuclease phosphorolytic domain-containing protein</fullName>
    </recommendedName>
</protein>
<accession>A0AAD4RZM2</accession>
<name>A0AAD4RZM2_9MAGN</name>
<dbReference type="Proteomes" id="UP001202328">
    <property type="component" value="Unassembled WGS sequence"/>
</dbReference>